<dbReference type="InterPro" id="IPR036412">
    <property type="entry name" value="HAD-like_sf"/>
</dbReference>
<dbReference type="EC" id="3.1.3.3" evidence="3"/>
<evidence type="ECO:0000256" key="3">
    <source>
        <dbReference type="ARBA" id="ARBA00012640"/>
    </source>
</evidence>
<proteinExistence type="predicted"/>
<evidence type="ECO:0000256" key="9">
    <source>
        <dbReference type="ARBA" id="ARBA00048138"/>
    </source>
</evidence>
<evidence type="ECO:0000256" key="10">
    <source>
        <dbReference type="ARBA" id="ARBA00048523"/>
    </source>
</evidence>
<evidence type="ECO:0000256" key="7">
    <source>
        <dbReference type="ARBA" id="ARBA00022842"/>
    </source>
</evidence>
<evidence type="ECO:0000256" key="6">
    <source>
        <dbReference type="ARBA" id="ARBA00022801"/>
    </source>
</evidence>
<dbReference type="InterPro" id="IPR023214">
    <property type="entry name" value="HAD_sf"/>
</dbReference>
<dbReference type="CDD" id="cd01427">
    <property type="entry name" value="HAD_like"/>
    <property type="match status" value="1"/>
</dbReference>
<keyword evidence="5" id="KW-0479">Metal-binding</keyword>
<evidence type="ECO:0000256" key="5">
    <source>
        <dbReference type="ARBA" id="ARBA00022723"/>
    </source>
</evidence>
<accession>A0ABU1BHV6</accession>
<keyword evidence="7" id="KW-0460">Magnesium</keyword>
<dbReference type="EMBL" id="JAVIFY010000013">
    <property type="protein sequence ID" value="MDQ9093177.1"/>
    <property type="molecule type" value="Genomic_DNA"/>
</dbReference>
<evidence type="ECO:0000256" key="8">
    <source>
        <dbReference type="ARBA" id="ARBA00023299"/>
    </source>
</evidence>
<keyword evidence="6 11" id="KW-0378">Hydrolase</keyword>
<keyword evidence="8" id="KW-0718">Serine biosynthesis</keyword>
<gene>
    <name evidence="11" type="ORF">RC083_16490</name>
</gene>
<comment type="catalytic activity">
    <reaction evidence="9">
        <text>O-phospho-L-serine + H2O = L-serine + phosphate</text>
        <dbReference type="Rhea" id="RHEA:21208"/>
        <dbReference type="ChEBI" id="CHEBI:15377"/>
        <dbReference type="ChEBI" id="CHEBI:33384"/>
        <dbReference type="ChEBI" id="CHEBI:43474"/>
        <dbReference type="ChEBI" id="CHEBI:57524"/>
        <dbReference type="EC" id="3.1.3.3"/>
    </reaction>
</comment>
<keyword evidence="12" id="KW-1185">Reference proteome</keyword>
<dbReference type="Proteomes" id="UP001226574">
    <property type="component" value="Unassembled WGS sequence"/>
</dbReference>
<evidence type="ECO:0000313" key="11">
    <source>
        <dbReference type="EMBL" id="MDQ9093177.1"/>
    </source>
</evidence>
<dbReference type="RefSeq" id="WP_309039428.1">
    <property type="nucleotide sequence ID" value="NZ_JAVIFY010000013.1"/>
</dbReference>
<protein>
    <recommendedName>
        <fullName evidence="3">phosphoserine phosphatase</fullName>
        <ecNumber evidence="3">3.1.3.3</ecNumber>
    </recommendedName>
</protein>
<dbReference type="PANTHER" id="PTHR43344:SF2">
    <property type="entry name" value="PHOSPHOSERINE PHOSPHATASE"/>
    <property type="match status" value="1"/>
</dbReference>
<dbReference type="Pfam" id="PF12710">
    <property type="entry name" value="HAD"/>
    <property type="match status" value="1"/>
</dbReference>
<dbReference type="Gene3D" id="3.40.50.1000">
    <property type="entry name" value="HAD superfamily/HAD-like"/>
    <property type="match status" value="1"/>
</dbReference>
<comment type="cofactor">
    <cofactor evidence="1">
        <name>Mg(2+)</name>
        <dbReference type="ChEBI" id="CHEBI:18420"/>
    </cofactor>
</comment>
<keyword evidence="4" id="KW-0028">Amino-acid biosynthesis</keyword>
<dbReference type="PANTHER" id="PTHR43344">
    <property type="entry name" value="PHOSPHOSERINE PHOSPHATASE"/>
    <property type="match status" value="1"/>
</dbReference>
<name>A0ABU1BHV6_PSEHA</name>
<sequence length="327" mass="36951">MRIIHKLLIGGILLTSFNALATLESWQGESKRQIMDFVSSAVDPSNELFVPVAERIAVFDNDGTLWAEQPMYFQAIYAIDYIKKNAKDNPKWRDVPMINDILNGTAKDKQYDVKEILQMVMLSHGGMNTDQFSSQVGAWLATAKHPKTGLKYNEMIYQPMVELLTYLRENDFKTYIVSGGGVEFMRVWASDVYGIPPEQIIGSTVKTEYVVNGGKPQIMRKPEMDFLDDKAGKPVNINRIIGRKPVIAVGNSDGDREMLEWSTSGEGARLGILIHHTDSEREWAYDKDSHVGRLDQALNQAKRENWLVVDMKNDWLSVFKAASGKTN</sequence>
<comment type="pathway">
    <text evidence="2">Amino-acid biosynthesis; L-serine biosynthesis; L-serine from 3-phospho-D-glycerate: step 3/3.</text>
</comment>
<reference evidence="11 12" key="1">
    <citation type="submission" date="2023-08" db="EMBL/GenBank/DDBJ databases">
        <title>Pseudoalteromonas haloplanktis LL1 genome.</title>
        <authorList>
            <person name="Wu S."/>
        </authorList>
    </citation>
    <scope>NUCLEOTIDE SEQUENCE [LARGE SCALE GENOMIC DNA]</scope>
    <source>
        <strain evidence="11 12">LL1</strain>
    </source>
</reference>
<evidence type="ECO:0000313" key="12">
    <source>
        <dbReference type="Proteomes" id="UP001226574"/>
    </source>
</evidence>
<evidence type="ECO:0000256" key="4">
    <source>
        <dbReference type="ARBA" id="ARBA00022605"/>
    </source>
</evidence>
<dbReference type="InterPro" id="IPR050582">
    <property type="entry name" value="HAD-like_SerB"/>
</dbReference>
<evidence type="ECO:0000256" key="2">
    <source>
        <dbReference type="ARBA" id="ARBA00005135"/>
    </source>
</evidence>
<dbReference type="GO" id="GO:0016787">
    <property type="term" value="F:hydrolase activity"/>
    <property type="evidence" value="ECO:0007669"/>
    <property type="project" value="UniProtKB-KW"/>
</dbReference>
<comment type="catalytic activity">
    <reaction evidence="10">
        <text>O-phospho-D-serine + H2O = D-serine + phosphate</text>
        <dbReference type="Rhea" id="RHEA:24873"/>
        <dbReference type="ChEBI" id="CHEBI:15377"/>
        <dbReference type="ChEBI" id="CHEBI:35247"/>
        <dbReference type="ChEBI" id="CHEBI:43474"/>
        <dbReference type="ChEBI" id="CHEBI:58680"/>
        <dbReference type="EC" id="3.1.3.3"/>
    </reaction>
</comment>
<dbReference type="SUPFAM" id="SSF56784">
    <property type="entry name" value="HAD-like"/>
    <property type="match status" value="1"/>
</dbReference>
<organism evidence="11 12">
    <name type="scientific">Pseudoalteromonas haloplanktis</name>
    <name type="common">Alteromonas haloplanktis</name>
    <dbReference type="NCBI Taxonomy" id="228"/>
    <lineage>
        <taxon>Bacteria</taxon>
        <taxon>Pseudomonadati</taxon>
        <taxon>Pseudomonadota</taxon>
        <taxon>Gammaproteobacteria</taxon>
        <taxon>Alteromonadales</taxon>
        <taxon>Pseudoalteromonadaceae</taxon>
        <taxon>Pseudoalteromonas</taxon>
    </lineage>
</organism>
<comment type="caution">
    <text evidence="11">The sequence shown here is derived from an EMBL/GenBank/DDBJ whole genome shotgun (WGS) entry which is preliminary data.</text>
</comment>
<evidence type="ECO:0000256" key="1">
    <source>
        <dbReference type="ARBA" id="ARBA00001946"/>
    </source>
</evidence>